<feature type="region of interest" description="Disordered" evidence="1">
    <location>
        <begin position="57"/>
        <end position="108"/>
    </location>
</feature>
<comment type="caution">
    <text evidence="3">The sequence shown here is derived from an EMBL/GenBank/DDBJ whole genome shotgun (WGS) entry which is preliminary data.</text>
</comment>
<dbReference type="Proteomes" id="UP000613974">
    <property type="component" value="Unassembled WGS sequence"/>
</dbReference>
<dbReference type="EMBL" id="BNEC01000003">
    <property type="protein sequence ID" value="GHI67667.1"/>
    <property type="molecule type" value="Genomic_DNA"/>
</dbReference>
<keyword evidence="2" id="KW-0812">Transmembrane</keyword>
<evidence type="ECO:0008006" key="5">
    <source>
        <dbReference type="Google" id="ProtNLM"/>
    </source>
</evidence>
<name>A0ABQ3SI99_9ACTN</name>
<keyword evidence="2" id="KW-1133">Transmembrane helix</keyword>
<accession>A0ABQ3SI99</accession>
<sequence>MGVAVTAPAMPASATFPVVGALVVIVMSATRAAFAGAAAGHRGHHGGGRAVAGVGRRVGAAISHGRSDGQGRPQQDRDCQQAPGTGSVHPGSMGPRAPGHARLGPRFA</sequence>
<evidence type="ECO:0000313" key="3">
    <source>
        <dbReference type="EMBL" id="GHI67667.1"/>
    </source>
</evidence>
<evidence type="ECO:0000313" key="4">
    <source>
        <dbReference type="Proteomes" id="UP000613974"/>
    </source>
</evidence>
<evidence type="ECO:0000256" key="2">
    <source>
        <dbReference type="SAM" id="Phobius"/>
    </source>
</evidence>
<feature type="transmembrane region" description="Helical" evidence="2">
    <location>
        <begin position="12"/>
        <end position="34"/>
    </location>
</feature>
<reference evidence="4" key="1">
    <citation type="submission" date="2023-07" db="EMBL/GenBank/DDBJ databases">
        <title>Whole genome shotgun sequence of Streptomyces nojiriensis NBRC 13794.</title>
        <authorList>
            <person name="Komaki H."/>
            <person name="Tamura T."/>
        </authorList>
    </citation>
    <scope>NUCLEOTIDE SEQUENCE [LARGE SCALE GENOMIC DNA]</scope>
    <source>
        <strain evidence="4">NBRC 13794</strain>
    </source>
</reference>
<organism evidence="3 4">
    <name type="scientific">Streptomyces nojiriensis</name>
    <dbReference type="NCBI Taxonomy" id="66374"/>
    <lineage>
        <taxon>Bacteria</taxon>
        <taxon>Bacillati</taxon>
        <taxon>Actinomycetota</taxon>
        <taxon>Actinomycetes</taxon>
        <taxon>Kitasatosporales</taxon>
        <taxon>Streptomycetaceae</taxon>
        <taxon>Streptomyces</taxon>
    </lineage>
</organism>
<gene>
    <name evidence="3" type="ORF">Snoj_15850</name>
</gene>
<keyword evidence="4" id="KW-1185">Reference proteome</keyword>
<proteinExistence type="predicted"/>
<feature type="compositionally biased region" description="Basic and acidic residues" evidence="1">
    <location>
        <begin position="65"/>
        <end position="79"/>
    </location>
</feature>
<keyword evidence="2" id="KW-0472">Membrane</keyword>
<evidence type="ECO:0000256" key="1">
    <source>
        <dbReference type="SAM" id="MobiDB-lite"/>
    </source>
</evidence>
<protein>
    <recommendedName>
        <fullName evidence="5">Secreted protein</fullName>
    </recommendedName>
</protein>